<dbReference type="Gramene" id="TVU17542">
    <property type="protein sequence ID" value="TVU17542"/>
    <property type="gene ID" value="EJB05_33585"/>
</dbReference>
<gene>
    <name evidence="1" type="ORF">EJB05_33585</name>
</gene>
<evidence type="ECO:0000313" key="2">
    <source>
        <dbReference type="Proteomes" id="UP000324897"/>
    </source>
</evidence>
<keyword evidence="2" id="KW-1185">Reference proteome</keyword>
<accession>A0A5J9U1G6</accession>
<dbReference type="Proteomes" id="UP000324897">
    <property type="component" value="Chromosome 7"/>
</dbReference>
<proteinExistence type="predicted"/>
<name>A0A5J9U1G6_9POAL</name>
<dbReference type="AlphaFoldDB" id="A0A5J9U1G6"/>
<sequence length="83" mass="9060">RADLPRPLDGGASGFVHLDGDGLVFPDGRRASSGHPYLYGEVCRRTGLVDRAREEIGGVAIQICRFIDVFVLVQTGIFFILPM</sequence>
<organism evidence="1 2">
    <name type="scientific">Eragrostis curvula</name>
    <name type="common">weeping love grass</name>
    <dbReference type="NCBI Taxonomy" id="38414"/>
    <lineage>
        <taxon>Eukaryota</taxon>
        <taxon>Viridiplantae</taxon>
        <taxon>Streptophyta</taxon>
        <taxon>Embryophyta</taxon>
        <taxon>Tracheophyta</taxon>
        <taxon>Spermatophyta</taxon>
        <taxon>Magnoliopsida</taxon>
        <taxon>Liliopsida</taxon>
        <taxon>Poales</taxon>
        <taxon>Poaceae</taxon>
        <taxon>PACMAD clade</taxon>
        <taxon>Chloridoideae</taxon>
        <taxon>Eragrostideae</taxon>
        <taxon>Eragrostidinae</taxon>
        <taxon>Eragrostis</taxon>
    </lineage>
</organism>
<dbReference type="EMBL" id="RWGY01000029">
    <property type="protein sequence ID" value="TVU17542.1"/>
    <property type="molecule type" value="Genomic_DNA"/>
</dbReference>
<comment type="caution">
    <text evidence="1">The sequence shown here is derived from an EMBL/GenBank/DDBJ whole genome shotgun (WGS) entry which is preliminary data.</text>
</comment>
<feature type="non-terminal residue" evidence="1">
    <location>
        <position position="1"/>
    </location>
</feature>
<protein>
    <submittedName>
        <fullName evidence="1">Uncharacterized protein</fullName>
    </submittedName>
</protein>
<reference evidence="1 2" key="1">
    <citation type="journal article" date="2019" name="Sci. Rep.">
        <title>A high-quality genome of Eragrostis curvula grass provides insights into Poaceae evolution and supports new strategies to enhance forage quality.</title>
        <authorList>
            <person name="Carballo J."/>
            <person name="Santos B.A.C.M."/>
            <person name="Zappacosta D."/>
            <person name="Garbus I."/>
            <person name="Selva J.P."/>
            <person name="Gallo C.A."/>
            <person name="Diaz A."/>
            <person name="Albertini E."/>
            <person name="Caccamo M."/>
            <person name="Echenique V."/>
        </authorList>
    </citation>
    <scope>NUCLEOTIDE SEQUENCE [LARGE SCALE GENOMIC DNA]</scope>
    <source>
        <strain evidence="2">cv. Victoria</strain>
        <tissue evidence="1">Leaf</tissue>
    </source>
</reference>
<feature type="non-terminal residue" evidence="1">
    <location>
        <position position="83"/>
    </location>
</feature>
<evidence type="ECO:0000313" key="1">
    <source>
        <dbReference type="EMBL" id="TVU17542.1"/>
    </source>
</evidence>